<dbReference type="Pfam" id="PF00226">
    <property type="entry name" value="DnaJ"/>
    <property type="match status" value="1"/>
</dbReference>
<dbReference type="STRING" id="1344416.A0A139ACU8"/>
<evidence type="ECO:0000313" key="3">
    <source>
        <dbReference type="Proteomes" id="UP000070544"/>
    </source>
</evidence>
<gene>
    <name evidence="2" type="ORF">M427DRAFT_57580</name>
</gene>
<protein>
    <recommendedName>
        <fullName evidence="1">J domain-containing protein</fullName>
    </recommendedName>
</protein>
<keyword evidence="3" id="KW-1185">Reference proteome</keyword>
<dbReference type="EMBL" id="KQ965769">
    <property type="protein sequence ID" value="KXS14404.1"/>
    <property type="molecule type" value="Genomic_DNA"/>
</dbReference>
<dbReference type="InterPro" id="IPR036869">
    <property type="entry name" value="J_dom_sf"/>
</dbReference>
<proteinExistence type="predicted"/>
<dbReference type="Proteomes" id="UP000070544">
    <property type="component" value="Unassembled WGS sequence"/>
</dbReference>
<dbReference type="GO" id="GO:0042026">
    <property type="term" value="P:protein refolding"/>
    <property type="evidence" value="ECO:0007669"/>
    <property type="project" value="TreeGrafter"/>
</dbReference>
<organism evidence="2 3">
    <name type="scientific">Gonapodya prolifera (strain JEL478)</name>
    <name type="common">Monoblepharis prolifera</name>
    <dbReference type="NCBI Taxonomy" id="1344416"/>
    <lineage>
        <taxon>Eukaryota</taxon>
        <taxon>Fungi</taxon>
        <taxon>Fungi incertae sedis</taxon>
        <taxon>Chytridiomycota</taxon>
        <taxon>Chytridiomycota incertae sedis</taxon>
        <taxon>Monoblepharidomycetes</taxon>
        <taxon>Monoblepharidales</taxon>
        <taxon>Gonapodyaceae</taxon>
        <taxon>Gonapodya</taxon>
    </lineage>
</organism>
<dbReference type="PROSITE" id="PS50076">
    <property type="entry name" value="DNAJ_2"/>
    <property type="match status" value="1"/>
</dbReference>
<evidence type="ECO:0000259" key="1">
    <source>
        <dbReference type="PROSITE" id="PS50076"/>
    </source>
</evidence>
<feature type="domain" description="J" evidence="1">
    <location>
        <begin position="5"/>
        <end position="73"/>
    </location>
</feature>
<dbReference type="SMART" id="SM00271">
    <property type="entry name" value="DnaJ"/>
    <property type="match status" value="1"/>
</dbReference>
<name>A0A139ACU8_GONPJ</name>
<dbReference type="AlphaFoldDB" id="A0A139ACU8"/>
<dbReference type="GO" id="GO:0005737">
    <property type="term" value="C:cytoplasm"/>
    <property type="evidence" value="ECO:0007669"/>
    <property type="project" value="TreeGrafter"/>
</dbReference>
<reference evidence="2 3" key="1">
    <citation type="journal article" date="2015" name="Genome Biol. Evol.">
        <title>Phylogenomic analyses indicate that early fungi evolved digesting cell walls of algal ancestors of land plants.</title>
        <authorList>
            <person name="Chang Y."/>
            <person name="Wang S."/>
            <person name="Sekimoto S."/>
            <person name="Aerts A.L."/>
            <person name="Choi C."/>
            <person name="Clum A."/>
            <person name="LaButti K.M."/>
            <person name="Lindquist E.A."/>
            <person name="Yee Ngan C."/>
            <person name="Ohm R.A."/>
            <person name="Salamov A.A."/>
            <person name="Grigoriev I.V."/>
            <person name="Spatafora J.W."/>
            <person name="Berbee M.L."/>
        </authorList>
    </citation>
    <scope>NUCLEOTIDE SEQUENCE [LARGE SCALE GENOMIC DNA]</scope>
    <source>
        <strain evidence="2 3">JEL478</strain>
    </source>
</reference>
<dbReference type="OrthoDB" id="445556at2759"/>
<accession>A0A139ACU8</accession>
<sequence>MRDDEARRILNVSSTATLAEIKAAYILLAKETHPDVSRAQGPDPFLRVSEAYERLTKPRPLATIGQHRYHSAGGRGAYSSGSGGSYNEPWWFVNRKYRAYFPVVKMLVLATLFVTHESRLLAQRKKMRALREDDERGFADMLERLDTNSRKAH</sequence>
<dbReference type="PANTHER" id="PTHR43096:SF58">
    <property type="entry name" value="CHAPERONE DNAJ-DOMAIN SUPERFAMILY PROTEIN"/>
    <property type="match status" value="1"/>
</dbReference>
<dbReference type="GO" id="GO:0051082">
    <property type="term" value="F:unfolded protein binding"/>
    <property type="evidence" value="ECO:0007669"/>
    <property type="project" value="TreeGrafter"/>
</dbReference>
<dbReference type="Gene3D" id="1.10.287.110">
    <property type="entry name" value="DnaJ domain"/>
    <property type="match status" value="1"/>
</dbReference>
<evidence type="ECO:0000313" key="2">
    <source>
        <dbReference type="EMBL" id="KXS14404.1"/>
    </source>
</evidence>
<dbReference type="InterPro" id="IPR001623">
    <property type="entry name" value="DnaJ_domain"/>
</dbReference>
<dbReference type="CDD" id="cd06257">
    <property type="entry name" value="DnaJ"/>
    <property type="match status" value="1"/>
</dbReference>
<dbReference type="PANTHER" id="PTHR43096">
    <property type="entry name" value="DNAJ HOMOLOG 1, MITOCHONDRIAL-RELATED"/>
    <property type="match status" value="1"/>
</dbReference>
<dbReference type="SUPFAM" id="SSF46565">
    <property type="entry name" value="Chaperone J-domain"/>
    <property type="match status" value="1"/>
</dbReference>